<gene>
    <name evidence="1" type="ORF">GCM10007424_15460</name>
</gene>
<keyword evidence="2" id="KW-1185">Reference proteome</keyword>
<evidence type="ECO:0000313" key="1">
    <source>
        <dbReference type="EMBL" id="GGB76371.1"/>
    </source>
</evidence>
<accession>A0ABQ1JWQ2</accession>
<evidence type="ECO:0000313" key="2">
    <source>
        <dbReference type="Proteomes" id="UP000615760"/>
    </source>
</evidence>
<sequence length="264" mass="29530">MLISGFNFYAQKSVKLDMKYKENTVYEQVLTQTDSVAMTYGGSKDMLEYLESSGVENPTIQKNISTSNYTIQIGKKESGKMPMSIKVHLGKDMTASGLIPEELVVYGTVEEGKTPTFESIDAPDMEPLLKNTFLSTMQTMQKQLFIPNREVKVGESFTQNMPLEIPMGAGQHLKMDNDITYKLVKIENGKAYFDVLYDVEMQMDSTEGIADGSGSGTGTFVYDIKNNFPVEVTSNITLSMQMKQDMFTIEVVNNSISRQQVTIK</sequence>
<organism evidence="1 2">
    <name type="scientific">Flavobacterium suaedae</name>
    <dbReference type="NCBI Taxonomy" id="1767027"/>
    <lineage>
        <taxon>Bacteria</taxon>
        <taxon>Pseudomonadati</taxon>
        <taxon>Bacteroidota</taxon>
        <taxon>Flavobacteriia</taxon>
        <taxon>Flavobacteriales</taxon>
        <taxon>Flavobacteriaceae</taxon>
        <taxon>Flavobacterium</taxon>
    </lineage>
</organism>
<comment type="caution">
    <text evidence="1">The sequence shown here is derived from an EMBL/GenBank/DDBJ whole genome shotgun (WGS) entry which is preliminary data.</text>
</comment>
<evidence type="ECO:0008006" key="3">
    <source>
        <dbReference type="Google" id="ProtNLM"/>
    </source>
</evidence>
<proteinExistence type="predicted"/>
<reference evidence="2" key="1">
    <citation type="journal article" date="2019" name="Int. J. Syst. Evol. Microbiol.">
        <title>The Global Catalogue of Microorganisms (GCM) 10K type strain sequencing project: providing services to taxonomists for standard genome sequencing and annotation.</title>
        <authorList>
            <consortium name="The Broad Institute Genomics Platform"/>
            <consortium name="The Broad Institute Genome Sequencing Center for Infectious Disease"/>
            <person name="Wu L."/>
            <person name="Ma J."/>
        </authorList>
    </citation>
    <scope>NUCLEOTIDE SEQUENCE [LARGE SCALE GENOMIC DNA]</scope>
    <source>
        <strain evidence="2">CGMCC 1.15461</strain>
    </source>
</reference>
<name>A0ABQ1JWQ2_9FLAO</name>
<protein>
    <recommendedName>
        <fullName evidence="3">DUF4292 domain-containing protein</fullName>
    </recommendedName>
</protein>
<dbReference type="EMBL" id="BMJE01000003">
    <property type="protein sequence ID" value="GGB76371.1"/>
    <property type="molecule type" value="Genomic_DNA"/>
</dbReference>
<dbReference type="Proteomes" id="UP000615760">
    <property type="component" value="Unassembled WGS sequence"/>
</dbReference>